<evidence type="ECO:0000256" key="2">
    <source>
        <dbReference type="ARBA" id="ARBA00022475"/>
    </source>
</evidence>
<evidence type="ECO:0000313" key="9">
    <source>
        <dbReference type="Proteomes" id="UP001234495"/>
    </source>
</evidence>
<dbReference type="InterPro" id="IPR018480">
    <property type="entry name" value="PNAcMuramoyl-5peptid_Trfase_CS"/>
</dbReference>
<feature type="transmembrane region" description="Helical" evidence="7">
    <location>
        <begin position="242"/>
        <end position="264"/>
    </location>
</feature>
<feature type="transmembrane region" description="Helical" evidence="7">
    <location>
        <begin position="295"/>
        <end position="313"/>
    </location>
</feature>
<feature type="transmembrane region" description="Helical" evidence="7">
    <location>
        <begin position="6"/>
        <end position="25"/>
    </location>
</feature>
<keyword evidence="4 7" id="KW-0812">Transmembrane</keyword>
<evidence type="ECO:0000256" key="1">
    <source>
        <dbReference type="ARBA" id="ARBA00004651"/>
    </source>
</evidence>
<dbReference type="Proteomes" id="UP001234495">
    <property type="component" value="Unassembled WGS sequence"/>
</dbReference>
<dbReference type="PANTHER" id="PTHR22926:SF3">
    <property type="entry name" value="UNDECAPRENYL-PHOSPHATE ALPHA-N-ACETYLGLUCOSAMINYL 1-PHOSPHATE TRANSFERASE"/>
    <property type="match status" value="1"/>
</dbReference>
<feature type="transmembrane region" description="Helical" evidence="7">
    <location>
        <begin position="137"/>
        <end position="159"/>
    </location>
</feature>
<dbReference type="PANTHER" id="PTHR22926">
    <property type="entry name" value="PHOSPHO-N-ACETYLMURAMOYL-PENTAPEPTIDE-TRANSFERASE"/>
    <property type="match status" value="1"/>
</dbReference>
<evidence type="ECO:0000256" key="5">
    <source>
        <dbReference type="ARBA" id="ARBA00022989"/>
    </source>
</evidence>
<comment type="subcellular location">
    <subcellularLocation>
        <location evidence="1">Cell membrane</location>
        <topology evidence="1">Multi-pass membrane protein</topology>
    </subcellularLocation>
</comment>
<feature type="transmembrane region" description="Helical" evidence="7">
    <location>
        <begin position="166"/>
        <end position="184"/>
    </location>
</feature>
<dbReference type="Pfam" id="PF00953">
    <property type="entry name" value="Glycos_transf_4"/>
    <property type="match status" value="1"/>
</dbReference>
<keyword evidence="2" id="KW-1003">Cell membrane</keyword>
<accession>A0ABT9ZJN3</accession>
<evidence type="ECO:0000256" key="7">
    <source>
        <dbReference type="SAM" id="Phobius"/>
    </source>
</evidence>
<keyword evidence="3 8" id="KW-0808">Transferase</keyword>
<evidence type="ECO:0000313" key="8">
    <source>
        <dbReference type="EMBL" id="MDQ0231440.1"/>
    </source>
</evidence>
<gene>
    <name evidence="8" type="ORF">J2S19_002723</name>
</gene>
<evidence type="ECO:0000256" key="6">
    <source>
        <dbReference type="ARBA" id="ARBA00023136"/>
    </source>
</evidence>
<evidence type="ECO:0000256" key="3">
    <source>
        <dbReference type="ARBA" id="ARBA00022679"/>
    </source>
</evidence>
<feature type="transmembrane region" description="Helical" evidence="7">
    <location>
        <begin position="79"/>
        <end position="96"/>
    </location>
</feature>
<dbReference type="RefSeq" id="WP_307342400.1">
    <property type="nucleotide sequence ID" value="NZ_JAUSUD010000012.1"/>
</dbReference>
<name>A0ABT9ZJN3_9BACI</name>
<keyword evidence="6 7" id="KW-0472">Membrane</keyword>
<organism evidence="8 9">
    <name type="scientific">Metabacillus malikii</name>
    <dbReference type="NCBI Taxonomy" id="1504265"/>
    <lineage>
        <taxon>Bacteria</taxon>
        <taxon>Bacillati</taxon>
        <taxon>Bacillota</taxon>
        <taxon>Bacilli</taxon>
        <taxon>Bacillales</taxon>
        <taxon>Bacillaceae</taxon>
        <taxon>Metabacillus</taxon>
    </lineage>
</organism>
<reference evidence="8 9" key="1">
    <citation type="submission" date="2023-07" db="EMBL/GenBank/DDBJ databases">
        <title>Genomic Encyclopedia of Type Strains, Phase IV (KMG-IV): sequencing the most valuable type-strain genomes for metagenomic binning, comparative biology and taxonomic classification.</title>
        <authorList>
            <person name="Goeker M."/>
        </authorList>
    </citation>
    <scope>NUCLEOTIDE SEQUENCE [LARGE SCALE GENOMIC DNA]</scope>
    <source>
        <strain evidence="8 9">DSM 29005</strain>
    </source>
</reference>
<keyword evidence="5 7" id="KW-1133">Transmembrane helix</keyword>
<dbReference type="EC" id="2.7.8.33" evidence="8"/>
<keyword evidence="9" id="KW-1185">Reference proteome</keyword>
<dbReference type="PROSITE" id="PS01348">
    <property type="entry name" value="MRAY_2"/>
    <property type="match status" value="1"/>
</dbReference>
<comment type="caution">
    <text evidence="8">The sequence shown here is derived from an EMBL/GenBank/DDBJ whole genome shotgun (WGS) entry which is preliminary data.</text>
</comment>
<protein>
    <submittedName>
        <fullName evidence="8">UDP-GlcNAc:undecaprenyl-phosphate GlcNAc-1-phosphate transferase</fullName>
        <ecNumber evidence="8">2.7.8.33</ecNumber>
    </submittedName>
</protein>
<feature type="transmembrane region" description="Helical" evidence="7">
    <location>
        <begin position="215"/>
        <end position="236"/>
    </location>
</feature>
<evidence type="ECO:0000256" key="4">
    <source>
        <dbReference type="ARBA" id="ARBA00022692"/>
    </source>
</evidence>
<feature type="transmembrane region" description="Helical" evidence="7">
    <location>
        <begin position="46"/>
        <end position="64"/>
    </location>
</feature>
<feature type="transmembrane region" description="Helical" evidence="7">
    <location>
        <begin position="108"/>
        <end position="131"/>
    </location>
</feature>
<feature type="transmembrane region" description="Helical" evidence="7">
    <location>
        <begin position="319"/>
        <end position="336"/>
    </location>
</feature>
<dbReference type="EMBL" id="JAUSUD010000012">
    <property type="protein sequence ID" value="MDQ0231440.1"/>
    <property type="molecule type" value="Genomic_DNA"/>
</dbReference>
<feature type="transmembrane region" description="Helical" evidence="7">
    <location>
        <begin position="190"/>
        <end position="208"/>
    </location>
</feature>
<dbReference type="InterPro" id="IPR000715">
    <property type="entry name" value="Glycosyl_transferase_4"/>
</dbReference>
<dbReference type="GO" id="GO:0036380">
    <property type="term" value="F:UDP-N-acetylglucosamine-undecaprenyl-phosphate N-acetylglucosaminephosphotransferase activity"/>
    <property type="evidence" value="ECO:0007669"/>
    <property type="project" value="UniProtKB-EC"/>
</dbReference>
<dbReference type="CDD" id="cd06853">
    <property type="entry name" value="GT_WecA_like"/>
    <property type="match status" value="1"/>
</dbReference>
<sequence>MLLLTILICFVLSILLTPIVKKLAFKIGATDKPNQRKVHQKIMPRLGGLAIFLSFLVGVIIHQPQKNYDLPFILLGENVHIPIILGSLIIVITGIIDDMKEISAKFKLFGQVAAASIVVILGGINVEFINLPFGGEINFGIFSIPITIIWIVGITNAINLIDGLDGLAAGVSTIALFSIAGMALLMGNPYVMVMALLLAVSTLGFLIFNFHPAKIFMGDTGALFLGFMISVLSLLGFKNVTFVSLIIPIIILGVPISDTIFAIIRRIVNKQPLSSPDKSHLHHCLIRIGYSHRQSVLLIYAMSATFGLAAFIFSQATLWGSLIILLTLVIAIEVIVEKVGLVRDDYRPLLNLLKGKKPVGIRNK</sequence>
<proteinExistence type="predicted"/>